<organism evidence="3 4">
    <name type="scientific">Tistrella mobilis</name>
    <dbReference type="NCBI Taxonomy" id="171437"/>
    <lineage>
        <taxon>Bacteria</taxon>
        <taxon>Pseudomonadati</taxon>
        <taxon>Pseudomonadota</taxon>
        <taxon>Alphaproteobacteria</taxon>
        <taxon>Geminicoccales</taxon>
        <taxon>Geminicoccaceae</taxon>
        <taxon>Tistrella</taxon>
    </lineage>
</organism>
<protein>
    <submittedName>
        <fullName evidence="3">Long-chain fatty acid--CoA ligase</fullName>
    </submittedName>
</protein>
<dbReference type="SUPFAM" id="SSF56801">
    <property type="entry name" value="Acetyl-CoA synthetase-like"/>
    <property type="match status" value="1"/>
</dbReference>
<evidence type="ECO:0000313" key="3">
    <source>
        <dbReference type="EMBL" id="HAE48515.1"/>
    </source>
</evidence>
<evidence type="ECO:0000259" key="2">
    <source>
        <dbReference type="Pfam" id="PF00501"/>
    </source>
</evidence>
<dbReference type="AlphaFoldDB" id="A0A3B9IL34"/>
<dbReference type="GO" id="GO:0016874">
    <property type="term" value="F:ligase activity"/>
    <property type="evidence" value="ECO:0007669"/>
    <property type="project" value="UniProtKB-KW"/>
</dbReference>
<dbReference type="Gene3D" id="3.40.50.980">
    <property type="match status" value="1"/>
</dbReference>
<comment type="caution">
    <text evidence="3">The sequence shown here is derived from an EMBL/GenBank/DDBJ whole genome shotgun (WGS) entry which is preliminary data.</text>
</comment>
<sequence>MIFDQTMRAERAMSTESIPATDPAPVTDPWPVDEPRSLTLANRTMVEALAATAARLPDRTALFYYGATLDYAGLAAAVERLAAVLVGRFGVRRGDRVLIALQNSP</sequence>
<name>A0A3B9IL34_9PROT</name>
<evidence type="ECO:0000313" key="4">
    <source>
        <dbReference type="Proteomes" id="UP000257706"/>
    </source>
</evidence>
<dbReference type="InterPro" id="IPR000873">
    <property type="entry name" value="AMP-dep_synth/lig_dom"/>
</dbReference>
<proteinExistence type="predicted"/>
<dbReference type="Pfam" id="PF00501">
    <property type="entry name" value="AMP-binding"/>
    <property type="match status" value="1"/>
</dbReference>
<reference evidence="3 4" key="1">
    <citation type="journal article" date="2018" name="Nat. Biotechnol.">
        <title>A standardized bacterial taxonomy based on genome phylogeny substantially revises the tree of life.</title>
        <authorList>
            <person name="Parks D.H."/>
            <person name="Chuvochina M."/>
            <person name="Waite D.W."/>
            <person name="Rinke C."/>
            <person name="Skarshewski A."/>
            <person name="Chaumeil P.A."/>
            <person name="Hugenholtz P."/>
        </authorList>
    </citation>
    <scope>NUCLEOTIDE SEQUENCE [LARGE SCALE GENOMIC DNA]</scope>
    <source>
        <strain evidence="3">UBA8739</strain>
    </source>
</reference>
<feature type="domain" description="AMP-dependent synthetase/ligase" evidence="2">
    <location>
        <begin position="50"/>
        <end position="105"/>
    </location>
</feature>
<feature type="non-terminal residue" evidence="3">
    <location>
        <position position="105"/>
    </location>
</feature>
<gene>
    <name evidence="3" type="ORF">DCK97_13940</name>
</gene>
<dbReference type="EMBL" id="DMAI01000219">
    <property type="protein sequence ID" value="HAE48515.1"/>
    <property type="molecule type" value="Genomic_DNA"/>
</dbReference>
<dbReference type="Proteomes" id="UP000257706">
    <property type="component" value="Unassembled WGS sequence"/>
</dbReference>
<evidence type="ECO:0000256" key="1">
    <source>
        <dbReference type="SAM" id="MobiDB-lite"/>
    </source>
</evidence>
<keyword evidence="3" id="KW-0436">Ligase</keyword>
<accession>A0A3B9IL34</accession>
<feature type="region of interest" description="Disordered" evidence="1">
    <location>
        <begin position="1"/>
        <end position="33"/>
    </location>
</feature>